<protein>
    <submittedName>
        <fullName evidence="3">Uncharacterized protein</fullName>
    </submittedName>
</protein>
<keyword evidence="2" id="KW-1133">Transmembrane helix</keyword>
<dbReference type="EMBL" id="JBHSIS010000027">
    <property type="protein sequence ID" value="MFC4859191.1"/>
    <property type="molecule type" value="Genomic_DNA"/>
</dbReference>
<sequence length="405" mass="42531">MTDHHLDRGYSDAHDGDEPNNDANNDPSCESTAAAESTSGHEDGCSADPAKAGRGLEAVSAPEQVSPARSAQALSASGREGIRAVLDAYLSTDLLHSGPGLLPFGRRARDRRARNQAVTDEARRRRAQLRLTAANLVENPRAAGSPTVRRTVERRSRLRVVFGLTAVVVAVALAALLWSSPEPVDPSTAVSQSPQSSGTGTFSTSTAVSKTGGTDAGSLPARPPIPPGGVTPLTPGPDTTVDPNSVQVVPIPTGPPTRTDLATPEAAMRAWLARLCPFTYTDPFGTAEQRARPAMTDNGWSTLNPLNGGSNEDVADQRARVSWDKTVAARESGRCTQPVAQISAEAPRTTISVIVIGGATRVITSTGRTRESTAASPYVEQLSEVRVVRRGTDGLWRIDLPTEGG</sequence>
<feature type="compositionally biased region" description="Basic and acidic residues" evidence="1">
    <location>
        <begin position="1"/>
        <end position="17"/>
    </location>
</feature>
<reference evidence="4" key="1">
    <citation type="journal article" date="2019" name="Int. J. Syst. Evol. Microbiol.">
        <title>The Global Catalogue of Microorganisms (GCM) 10K type strain sequencing project: providing services to taxonomists for standard genome sequencing and annotation.</title>
        <authorList>
            <consortium name="The Broad Institute Genomics Platform"/>
            <consortium name="The Broad Institute Genome Sequencing Center for Infectious Disease"/>
            <person name="Wu L."/>
            <person name="Ma J."/>
        </authorList>
    </citation>
    <scope>NUCLEOTIDE SEQUENCE [LARGE SCALE GENOMIC DNA]</scope>
    <source>
        <strain evidence="4">ZS-22-S1</strain>
    </source>
</reference>
<keyword evidence="4" id="KW-1185">Reference proteome</keyword>
<keyword evidence="2" id="KW-0812">Transmembrane</keyword>
<dbReference type="Proteomes" id="UP001595859">
    <property type="component" value="Unassembled WGS sequence"/>
</dbReference>
<evidence type="ECO:0000313" key="3">
    <source>
        <dbReference type="EMBL" id="MFC4859191.1"/>
    </source>
</evidence>
<feature type="region of interest" description="Disordered" evidence="1">
    <location>
        <begin position="1"/>
        <end position="76"/>
    </location>
</feature>
<organism evidence="3 4">
    <name type="scientific">Actinophytocola glycyrrhizae</name>
    <dbReference type="NCBI Taxonomy" id="2044873"/>
    <lineage>
        <taxon>Bacteria</taxon>
        <taxon>Bacillati</taxon>
        <taxon>Actinomycetota</taxon>
        <taxon>Actinomycetes</taxon>
        <taxon>Pseudonocardiales</taxon>
        <taxon>Pseudonocardiaceae</taxon>
    </lineage>
</organism>
<feature type="compositionally biased region" description="Low complexity" evidence="1">
    <location>
        <begin position="191"/>
        <end position="206"/>
    </location>
</feature>
<name>A0ABV9SEN1_9PSEU</name>
<dbReference type="RefSeq" id="WP_378062107.1">
    <property type="nucleotide sequence ID" value="NZ_JBHSIS010000027.1"/>
</dbReference>
<keyword evidence="2" id="KW-0472">Membrane</keyword>
<evidence type="ECO:0000256" key="1">
    <source>
        <dbReference type="SAM" id="MobiDB-lite"/>
    </source>
</evidence>
<feature type="transmembrane region" description="Helical" evidence="2">
    <location>
        <begin position="158"/>
        <end position="178"/>
    </location>
</feature>
<accession>A0ABV9SEN1</accession>
<feature type="compositionally biased region" description="Low complexity" evidence="1">
    <location>
        <begin position="230"/>
        <end position="243"/>
    </location>
</feature>
<proteinExistence type="predicted"/>
<gene>
    <name evidence="3" type="ORF">ACFPCV_37325</name>
</gene>
<comment type="caution">
    <text evidence="3">The sequence shown here is derived from an EMBL/GenBank/DDBJ whole genome shotgun (WGS) entry which is preliminary data.</text>
</comment>
<feature type="region of interest" description="Disordered" evidence="1">
    <location>
        <begin position="182"/>
        <end position="243"/>
    </location>
</feature>
<evidence type="ECO:0000313" key="4">
    <source>
        <dbReference type="Proteomes" id="UP001595859"/>
    </source>
</evidence>
<evidence type="ECO:0000256" key="2">
    <source>
        <dbReference type="SAM" id="Phobius"/>
    </source>
</evidence>